<evidence type="ECO:0000313" key="2">
    <source>
        <dbReference type="EMBL" id="MFB2893702.1"/>
    </source>
</evidence>
<evidence type="ECO:0000259" key="1">
    <source>
        <dbReference type="Pfam" id="PF01850"/>
    </source>
</evidence>
<reference evidence="2 3" key="1">
    <citation type="submission" date="2024-09" db="EMBL/GenBank/DDBJ databases">
        <title>Floridaenema gen nov. (Aerosakkonemataceae, Aerosakkonematales ord. nov., Cyanobacteria) from benthic tropical and subtropical fresh waters, with the description of four new species.</title>
        <authorList>
            <person name="Moretto J.A."/>
            <person name="Berthold D.E."/>
            <person name="Lefler F.W."/>
            <person name="Huang I.-S."/>
            <person name="Laughinghouse H. IV."/>
        </authorList>
    </citation>
    <scope>NUCLEOTIDE SEQUENCE [LARGE SCALE GENOMIC DNA]</scope>
    <source>
        <strain evidence="2 3">BLCC-F50</strain>
    </source>
</reference>
<protein>
    <submittedName>
        <fullName evidence="2">Type II toxin-antitoxin system VapC family toxin</fullName>
    </submittedName>
</protein>
<dbReference type="InterPro" id="IPR029060">
    <property type="entry name" value="PIN-like_dom_sf"/>
</dbReference>
<dbReference type="EMBL" id="JBHFNR010000083">
    <property type="protein sequence ID" value="MFB2893702.1"/>
    <property type="molecule type" value="Genomic_DNA"/>
</dbReference>
<dbReference type="RefSeq" id="WP_413263360.1">
    <property type="nucleotide sequence ID" value="NZ_JBHFNR010000083.1"/>
</dbReference>
<dbReference type="SUPFAM" id="SSF88723">
    <property type="entry name" value="PIN domain-like"/>
    <property type="match status" value="1"/>
</dbReference>
<name>A0ABV4XRI4_9CYAN</name>
<gene>
    <name evidence="2" type="ORF">ACE1CI_12390</name>
</gene>
<accession>A0ABV4XRI4</accession>
<dbReference type="Gene3D" id="3.40.50.1010">
    <property type="entry name" value="5'-nuclease"/>
    <property type="match status" value="1"/>
</dbReference>
<dbReference type="Proteomes" id="UP001576784">
    <property type="component" value="Unassembled WGS sequence"/>
</dbReference>
<organism evidence="2 3">
    <name type="scientific">Floridaenema flaviceps BLCC-F50</name>
    <dbReference type="NCBI Taxonomy" id="3153642"/>
    <lineage>
        <taxon>Bacteria</taxon>
        <taxon>Bacillati</taxon>
        <taxon>Cyanobacteriota</taxon>
        <taxon>Cyanophyceae</taxon>
        <taxon>Oscillatoriophycideae</taxon>
        <taxon>Aerosakkonematales</taxon>
        <taxon>Aerosakkonemataceae</taxon>
        <taxon>Floridanema</taxon>
        <taxon>Floridanema flaviceps</taxon>
    </lineage>
</organism>
<evidence type="ECO:0000313" key="3">
    <source>
        <dbReference type="Proteomes" id="UP001576784"/>
    </source>
</evidence>
<dbReference type="InterPro" id="IPR002716">
    <property type="entry name" value="PIN_dom"/>
</dbReference>
<proteinExistence type="predicted"/>
<sequence length="153" mass="17479">MGLSKPIKRFLDTNILVYSLDLSVENRQRHRASLEILRPSSTEILCISPQILGEFYAVVTRPSLLANPLTPQETLSRIDRLLQMQHIELLSMSEQVFKRWLELLKRNPVTGATVFDLMHVATMMIHGVKSIYTFNVDDFKGITDIEIILPTGK</sequence>
<dbReference type="Pfam" id="PF01850">
    <property type="entry name" value="PIN"/>
    <property type="match status" value="1"/>
</dbReference>
<feature type="domain" description="PIN" evidence="1">
    <location>
        <begin position="10"/>
        <end position="140"/>
    </location>
</feature>
<keyword evidence="3" id="KW-1185">Reference proteome</keyword>
<comment type="caution">
    <text evidence="2">The sequence shown here is derived from an EMBL/GenBank/DDBJ whole genome shotgun (WGS) entry which is preliminary data.</text>
</comment>